<evidence type="ECO:0000313" key="1">
    <source>
        <dbReference type="EMBL" id="QEK12121.1"/>
    </source>
</evidence>
<reference evidence="1 2" key="1">
    <citation type="submission" date="2019-07" db="EMBL/GenBank/DDBJ databases">
        <title>Complete genome of Crassaminicella thermophila SY095.</title>
        <authorList>
            <person name="Li X."/>
        </authorList>
    </citation>
    <scope>NUCLEOTIDE SEQUENCE [LARGE SCALE GENOMIC DNA]</scope>
    <source>
        <strain evidence="1 2">SY095</strain>
    </source>
</reference>
<proteinExistence type="predicted"/>
<sequence>MEEKYAKTYKFGNTTVKIVAPPPKKKEEIEKILVEYHQAGWDIIEELLVNGENVDIVTSSIEESIEF</sequence>
<name>A0A5C0SD15_CRATE</name>
<dbReference type="AlphaFoldDB" id="A0A5C0SD15"/>
<protein>
    <submittedName>
        <fullName evidence="1">Cell division protein FtsZ</fullName>
    </submittedName>
</protein>
<dbReference type="EMBL" id="CP042243">
    <property type="protein sequence ID" value="QEK12121.1"/>
    <property type="molecule type" value="Genomic_DNA"/>
</dbReference>
<accession>A0A5C0SD15</accession>
<dbReference type="Proteomes" id="UP000324646">
    <property type="component" value="Chromosome"/>
</dbReference>
<organism evidence="1 2">
    <name type="scientific">Crassaminicella thermophila</name>
    <dbReference type="NCBI Taxonomy" id="2599308"/>
    <lineage>
        <taxon>Bacteria</taxon>
        <taxon>Bacillati</taxon>
        <taxon>Bacillota</taxon>
        <taxon>Clostridia</taxon>
        <taxon>Eubacteriales</taxon>
        <taxon>Clostridiaceae</taxon>
        <taxon>Crassaminicella</taxon>
    </lineage>
</organism>
<dbReference type="GO" id="GO:0051301">
    <property type="term" value="P:cell division"/>
    <property type="evidence" value="ECO:0007669"/>
    <property type="project" value="UniProtKB-KW"/>
</dbReference>
<keyword evidence="2" id="KW-1185">Reference proteome</keyword>
<keyword evidence="1" id="KW-0131">Cell cycle</keyword>
<keyword evidence="1" id="KW-0132">Cell division</keyword>
<dbReference type="KEGG" id="crs:FQB35_06880"/>
<dbReference type="RefSeq" id="WP_148809276.1">
    <property type="nucleotide sequence ID" value="NZ_CP042243.1"/>
</dbReference>
<evidence type="ECO:0000313" key="2">
    <source>
        <dbReference type="Proteomes" id="UP000324646"/>
    </source>
</evidence>
<gene>
    <name evidence="1" type="ORF">FQB35_06880</name>
</gene>
<dbReference type="OrthoDB" id="2931934at2"/>